<dbReference type="EMBL" id="BJHW01000002">
    <property type="protein sequence ID" value="GDY60074.1"/>
    <property type="molecule type" value="Genomic_DNA"/>
</dbReference>
<keyword evidence="2" id="KW-0597">Phosphoprotein</keyword>
<organism evidence="9 10">
    <name type="scientific">Streptomyces violaceusniger</name>
    <dbReference type="NCBI Taxonomy" id="68280"/>
    <lineage>
        <taxon>Bacteria</taxon>
        <taxon>Bacillati</taxon>
        <taxon>Actinomycetota</taxon>
        <taxon>Actinomycetes</taxon>
        <taxon>Kitasatosporales</taxon>
        <taxon>Streptomycetaceae</taxon>
        <taxon>Streptomyces</taxon>
        <taxon>Streptomyces violaceusniger group</taxon>
    </lineage>
</organism>
<dbReference type="InterPro" id="IPR016035">
    <property type="entry name" value="Acyl_Trfase/lysoPLipase"/>
</dbReference>
<dbReference type="InterPro" id="IPR036736">
    <property type="entry name" value="ACP-like_sf"/>
</dbReference>
<dbReference type="FunFam" id="1.10.1200.10:FF:000007">
    <property type="entry name" value="Probable polyketide synthase pks17"/>
    <property type="match status" value="1"/>
</dbReference>
<accession>A0A4D4LHZ2</accession>
<evidence type="ECO:0000259" key="7">
    <source>
        <dbReference type="PROSITE" id="PS50075"/>
    </source>
</evidence>
<dbReference type="InterPro" id="IPR020806">
    <property type="entry name" value="PKS_PP-bd"/>
</dbReference>
<dbReference type="Gene3D" id="3.40.366.10">
    <property type="entry name" value="Malonyl-Coenzyme A Acyl Carrier Protein, domain 2"/>
    <property type="match status" value="1"/>
</dbReference>
<dbReference type="GO" id="GO:0004312">
    <property type="term" value="F:fatty acid synthase activity"/>
    <property type="evidence" value="ECO:0007669"/>
    <property type="project" value="TreeGrafter"/>
</dbReference>
<dbReference type="InterPro" id="IPR014043">
    <property type="entry name" value="Acyl_transferase_dom"/>
</dbReference>
<keyword evidence="6" id="KW-0012">Acyltransferase</keyword>
<dbReference type="InterPro" id="IPR016036">
    <property type="entry name" value="Malonyl_transacylase_ACP-bd"/>
</dbReference>
<dbReference type="SMART" id="SM00827">
    <property type="entry name" value="PKS_AT"/>
    <property type="match status" value="1"/>
</dbReference>
<dbReference type="Proteomes" id="UP000301309">
    <property type="component" value="Unassembled WGS sequence"/>
</dbReference>
<dbReference type="PANTHER" id="PTHR43775">
    <property type="entry name" value="FATTY ACID SYNTHASE"/>
    <property type="match status" value="1"/>
</dbReference>
<evidence type="ECO:0000256" key="1">
    <source>
        <dbReference type="ARBA" id="ARBA00022450"/>
    </source>
</evidence>
<dbReference type="GO" id="GO:0031177">
    <property type="term" value="F:phosphopantetheine binding"/>
    <property type="evidence" value="ECO:0007669"/>
    <property type="project" value="InterPro"/>
</dbReference>
<dbReference type="InterPro" id="IPR016039">
    <property type="entry name" value="Thiolase-like"/>
</dbReference>
<sequence length="905" mass="93902">MTGSLGEADLARWARAGIRALSDEQGLALFDAAVRLDQSLVVAARLDVAAMRAAGTVSPLLSGLTGGPVRRSAATTAGEGDLAARLAALPIEERHSAVLELVRAQAATVLGHTSAVRVDADATFRDVGFDSLTAVELRNRLTAETGLHLPATLAFDYPTSRSLAGFVLSGVLGEQADEAPALGSAAADALDEPIAIVGMGCRYPGGVNSPEALWELLADGSEGVTEFPADRGWDVAGLYDPDRLRPGTTYTRHGGFLLDAAEFDAGFFGISPREAVAMDPQQRLALETAWEALERAAIVPDSLRGSATGVYLGLMYHDYATQTALKSGDSDGFNGTGNYGSVLTGRVSYALGLEGPAVTVDTACSSSLVTVHLAAQALRSGECSMALAGGVTVMSTPEVFVEFSRQGGLAADGRCKPFSEAADGTSWGEGAGVLVLERLSDARRHGHQVLAVLRGSAVNQDGASNGLTAPNGPSQQRVIRAALASARLSSADVDVVEAHGTGTRLGDPIEAQALLATYGQDRPSDRPLWLGSVKSNIGHTQAAAGVAGIIKMVLAMRHGLLPRTLHVDAPSSHVDWSSGAVQLLTETVPWQANGRPRRAGVSSFGISGTNAHLILEEPESVSAVKPDEVRGGVVPWLLSAKSAEALREQAVRLGQWATDQPEIDPARVGWALATSRSVFEHRAVVLGHNRQTLVDGVHAVAQDRPSAGVVTGSPGSARLAVVFSGQGSQRPGMGAGLSAAFPVFAEAFDEVCAELDRHLSRPIRDVISGGPDLLDETVFAQAGLFAVQVAVFRLMVSWGVSPEWVAGHSIGELSAAYVAGVWDLADAAAVVTARGRLMQELPSGGAMAALSAGEVEALELLGGHAAVGLAAVNGVESTVISGDEEVVEELVRRWREQGVRRGGCG</sequence>
<dbReference type="Gene3D" id="3.30.70.3290">
    <property type="match status" value="1"/>
</dbReference>
<evidence type="ECO:0000256" key="6">
    <source>
        <dbReference type="ARBA" id="ARBA00023315"/>
    </source>
</evidence>
<dbReference type="AlphaFoldDB" id="A0A4D4LHZ2"/>
<evidence type="ECO:0000256" key="2">
    <source>
        <dbReference type="ARBA" id="ARBA00022553"/>
    </source>
</evidence>
<dbReference type="GO" id="GO:0006633">
    <property type="term" value="P:fatty acid biosynthetic process"/>
    <property type="evidence" value="ECO:0007669"/>
    <property type="project" value="InterPro"/>
</dbReference>
<dbReference type="InterPro" id="IPR018201">
    <property type="entry name" value="Ketoacyl_synth_AS"/>
</dbReference>
<dbReference type="Gene3D" id="1.10.1200.10">
    <property type="entry name" value="ACP-like"/>
    <property type="match status" value="1"/>
</dbReference>
<dbReference type="CDD" id="cd00833">
    <property type="entry name" value="PKS"/>
    <property type="match status" value="1"/>
</dbReference>
<gene>
    <name evidence="9" type="ORF">SVIO_106970</name>
</gene>
<dbReference type="InterPro" id="IPR014031">
    <property type="entry name" value="Ketoacyl_synth_C"/>
</dbReference>
<dbReference type="PROSITE" id="PS52004">
    <property type="entry name" value="KS3_2"/>
    <property type="match status" value="1"/>
</dbReference>
<dbReference type="Gene3D" id="3.40.47.10">
    <property type="match status" value="1"/>
</dbReference>
<dbReference type="InterPro" id="IPR006162">
    <property type="entry name" value="Ppantetheine_attach_site"/>
</dbReference>
<reference evidence="9 10" key="1">
    <citation type="journal article" date="2020" name="Int. J. Syst. Evol. Microbiol.">
        <title>Reclassification of Streptomyces castelarensis and Streptomyces sporoclivatus as later heterotypic synonyms of Streptomyces antimycoticus.</title>
        <authorList>
            <person name="Komaki H."/>
            <person name="Tamura T."/>
        </authorList>
    </citation>
    <scope>NUCLEOTIDE SEQUENCE [LARGE SCALE GENOMIC DNA]</scope>
    <source>
        <strain evidence="9 10">NBRC 13459</strain>
    </source>
</reference>
<dbReference type="InterPro" id="IPR032821">
    <property type="entry name" value="PKS_assoc"/>
</dbReference>
<evidence type="ECO:0000313" key="10">
    <source>
        <dbReference type="Proteomes" id="UP000301309"/>
    </source>
</evidence>
<feature type="domain" description="Ketosynthase family 3 (KS3)" evidence="8">
    <location>
        <begin position="191"/>
        <end position="617"/>
    </location>
</feature>
<dbReference type="InterPro" id="IPR020841">
    <property type="entry name" value="PKS_Beta-ketoAc_synthase_dom"/>
</dbReference>
<dbReference type="FunFam" id="3.40.47.10:FF:000019">
    <property type="entry name" value="Polyketide synthase type I"/>
    <property type="match status" value="1"/>
</dbReference>
<dbReference type="InterPro" id="IPR001227">
    <property type="entry name" value="Ac_transferase_dom_sf"/>
</dbReference>
<evidence type="ECO:0000259" key="8">
    <source>
        <dbReference type="PROSITE" id="PS52004"/>
    </source>
</evidence>
<dbReference type="Pfam" id="PF02801">
    <property type="entry name" value="Ketoacyl-synt_C"/>
    <property type="match status" value="1"/>
</dbReference>
<dbReference type="PROSITE" id="PS00606">
    <property type="entry name" value="KS3_1"/>
    <property type="match status" value="1"/>
</dbReference>
<dbReference type="OrthoDB" id="9778690at2"/>
<evidence type="ECO:0000256" key="5">
    <source>
        <dbReference type="ARBA" id="ARBA00023268"/>
    </source>
</evidence>
<protein>
    <submittedName>
        <fullName evidence="9">Uncharacterized protein</fullName>
    </submittedName>
</protein>
<dbReference type="SMART" id="SM00823">
    <property type="entry name" value="PKS_PP"/>
    <property type="match status" value="1"/>
</dbReference>
<evidence type="ECO:0000313" key="9">
    <source>
        <dbReference type="EMBL" id="GDY60074.1"/>
    </source>
</evidence>
<feature type="domain" description="Carrier" evidence="7">
    <location>
        <begin position="96"/>
        <end position="171"/>
    </location>
</feature>
<dbReference type="InterPro" id="IPR050091">
    <property type="entry name" value="PKS_NRPS_Biosynth_Enz"/>
</dbReference>
<evidence type="ECO:0000256" key="3">
    <source>
        <dbReference type="ARBA" id="ARBA00022679"/>
    </source>
</evidence>
<dbReference type="SMART" id="SM01294">
    <property type="entry name" value="PKS_PP_betabranch"/>
    <property type="match status" value="1"/>
</dbReference>
<proteinExistence type="predicted"/>
<dbReference type="SMART" id="SM00825">
    <property type="entry name" value="PKS_KS"/>
    <property type="match status" value="1"/>
</dbReference>
<name>A0A4D4LHZ2_STRVO</name>
<dbReference type="PROSITE" id="PS00012">
    <property type="entry name" value="PHOSPHOPANTETHEINE"/>
    <property type="match status" value="1"/>
</dbReference>
<keyword evidence="3" id="KW-0808">Transferase</keyword>
<dbReference type="GO" id="GO:0033068">
    <property type="term" value="P:macrolide biosynthetic process"/>
    <property type="evidence" value="ECO:0007669"/>
    <property type="project" value="UniProtKB-ARBA"/>
</dbReference>
<keyword evidence="4" id="KW-0045">Antibiotic biosynthesis</keyword>
<keyword evidence="1" id="KW-0596">Phosphopantetheine</keyword>
<comment type="caution">
    <text evidence="9">The sequence shown here is derived from an EMBL/GenBank/DDBJ whole genome shotgun (WGS) entry which is preliminary data.</text>
</comment>
<keyword evidence="10" id="KW-1185">Reference proteome</keyword>
<dbReference type="InterPro" id="IPR009081">
    <property type="entry name" value="PP-bd_ACP"/>
</dbReference>
<dbReference type="Pfam" id="PF00698">
    <property type="entry name" value="Acyl_transf_1"/>
    <property type="match status" value="1"/>
</dbReference>
<dbReference type="SUPFAM" id="SSF55048">
    <property type="entry name" value="Probable ACP-binding domain of malonyl-CoA ACP transacylase"/>
    <property type="match status" value="1"/>
</dbReference>
<dbReference type="Pfam" id="PF00550">
    <property type="entry name" value="PP-binding"/>
    <property type="match status" value="1"/>
</dbReference>
<dbReference type="GO" id="GO:0004315">
    <property type="term" value="F:3-oxoacyl-[acyl-carrier-protein] synthase activity"/>
    <property type="evidence" value="ECO:0007669"/>
    <property type="project" value="InterPro"/>
</dbReference>
<dbReference type="SUPFAM" id="SSF52151">
    <property type="entry name" value="FabD/lysophospholipase-like"/>
    <property type="match status" value="1"/>
</dbReference>
<keyword evidence="5" id="KW-0511">Multifunctional enzyme</keyword>
<dbReference type="Pfam" id="PF00109">
    <property type="entry name" value="ketoacyl-synt"/>
    <property type="match status" value="1"/>
</dbReference>
<dbReference type="InterPro" id="IPR014030">
    <property type="entry name" value="Ketoacyl_synth_N"/>
</dbReference>
<dbReference type="Pfam" id="PF16197">
    <property type="entry name" value="KAsynt_C_assoc"/>
    <property type="match status" value="1"/>
</dbReference>
<evidence type="ECO:0000256" key="4">
    <source>
        <dbReference type="ARBA" id="ARBA00023194"/>
    </source>
</evidence>
<dbReference type="PROSITE" id="PS50075">
    <property type="entry name" value="CARRIER"/>
    <property type="match status" value="1"/>
</dbReference>
<dbReference type="SUPFAM" id="SSF47336">
    <property type="entry name" value="ACP-like"/>
    <property type="match status" value="1"/>
</dbReference>
<dbReference type="PANTHER" id="PTHR43775:SF51">
    <property type="entry name" value="INACTIVE PHENOLPHTHIOCEROL SYNTHESIS POLYKETIDE SYNTHASE TYPE I PKS1-RELATED"/>
    <property type="match status" value="1"/>
</dbReference>
<dbReference type="SUPFAM" id="SSF53901">
    <property type="entry name" value="Thiolase-like"/>
    <property type="match status" value="1"/>
</dbReference>